<feature type="transmembrane region" description="Helical" evidence="1">
    <location>
        <begin position="187"/>
        <end position="211"/>
    </location>
</feature>
<feature type="transmembrane region" description="Helical" evidence="1">
    <location>
        <begin position="241"/>
        <end position="264"/>
    </location>
</feature>
<evidence type="ECO:0000256" key="1">
    <source>
        <dbReference type="SAM" id="Phobius"/>
    </source>
</evidence>
<feature type="transmembrane region" description="Helical" evidence="1">
    <location>
        <begin position="84"/>
        <end position="103"/>
    </location>
</feature>
<dbReference type="RefSeq" id="WP_367974501.1">
    <property type="nucleotide sequence ID" value="NZ_JBFPEQ010000001.1"/>
</dbReference>
<evidence type="ECO:0000313" key="3">
    <source>
        <dbReference type="Proteomes" id="UP001556617"/>
    </source>
</evidence>
<keyword evidence="1" id="KW-0472">Membrane</keyword>
<feature type="transmembrane region" description="Helical" evidence="1">
    <location>
        <begin position="330"/>
        <end position="348"/>
    </location>
</feature>
<keyword evidence="1" id="KW-1133">Transmembrane helix</keyword>
<dbReference type="Pfam" id="PF14897">
    <property type="entry name" value="EpsG"/>
    <property type="match status" value="1"/>
</dbReference>
<feature type="transmembrane region" description="Helical" evidence="1">
    <location>
        <begin position="276"/>
        <end position="296"/>
    </location>
</feature>
<name>A0ABV3S3V5_9LACO</name>
<gene>
    <name evidence="2" type="ORF">AB3K24_06585</name>
</gene>
<dbReference type="InterPro" id="IPR049458">
    <property type="entry name" value="EpsG-like"/>
</dbReference>
<feature type="transmembrane region" description="Helical" evidence="1">
    <location>
        <begin position="150"/>
        <end position="175"/>
    </location>
</feature>
<dbReference type="Proteomes" id="UP001556617">
    <property type="component" value="Unassembled WGS sequence"/>
</dbReference>
<sequence length="375" mass="42687">MLYMAIVIISLVFGLSTSSNRIVGFLGLMGLGWLIATDYIETNGDYANYLSAYNTVSSGNTPFENGYTWLELISYNRGLTYEEFRFWFAIVAVLILYIGVVRFTKNISLFVFLFAISTFFADGTQIRNLMMIAIIILATSFLKKLSFVNISIFVVLLYCATQLHSSGYAFYIILIARLLPRKNLKNISLFTIAATFVFSLTLKIFGFSTLFNVLVKIFGSTVQRVNFLTKLHSYTNGTNSYTILLIWITVLVSIGISFVLFRLINNVELKKTNENARLLFFGMSTAIIAMPLVIMAPDYSRIARNATLFLFILVSLYFEKSNIKNNLSISKNKVVIMMIIFLIPFIYVHDTIWGPTFLNSISYTAKLKNPYFYKQ</sequence>
<keyword evidence="3" id="KW-1185">Reference proteome</keyword>
<organism evidence="2 3">
    <name type="scientific">Leuconostoc aquikimchii</name>
    <dbReference type="NCBI Taxonomy" id="3236804"/>
    <lineage>
        <taxon>Bacteria</taxon>
        <taxon>Bacillati</taxon>
        <taxon>Bacillota</taxon>
        <taxon>Bacilli</taxon>
        <taxon>Lactobacillales</taxon>
        <taxon>Lactobacillaceae</taxon>
        <taxon>Leuconostoc</taxon>
    </lineage>
</organism>
<accession>A0ABV3S3V5</accession>
<feature type="transmembrane region" description="Helical" evidence="1">
    <location>
        <begin position="302"/>
        <end position="318"/>
    </location>
</feature>
<protein>
    <submittedName>
        <fullName evidence="2">EpsG family protein</fullName>
    </submittedName>
</protein>
<feature type="transmembrane region" description="Helical" evidence="1">
    <location>
        <begin position="110"/>
        <end position="138"/>
    </location>
</feature>
<evidence type="ECO:0000313" key="2">
    <source>
        <dbReference type="EMBL" id="MEX0381016.1"/>
    </source>
</evidence>
<reference evidence="2 3" key="1">
    <citation type="submission" date="2024-07" db="EMBL/GenBank/DDBJ databases">
        <authorList>
            <person name="Yun M."/>
        </authorList>
    </citation>
    <scope>NUCLEOTIDE SEQUENCE [LARGE SCALE GENOMIC DNA]</scope>
    <source>
        <strain evidence="2 3">MS01</strain>
    </source>
</reference>
<comment type="caution">
    <text evidence="2">The sequence shown here is derived from an EMBL/GenBank/DDBJ whole genome shotgun (WGS) entry which is preliminary data.</text>
</comment>
<keyword evidence="1" id="KW-0812">Transmembrane</keyword>
<dbReference type="EMBL" id="JBFPER010000001">
    <property type="protein sequence ID" value="MEX0381016.1"/>
    <property type="molecule type" value="Genomic_DNA"/>
</dbReference>
<proteinExistence type="predicted"/>